<proteinExistence type="inferred from homology"/>
<sequence length="250" mass="27581">MKFLSFAFNALVATAFAQEQNKYTYERLNREDALHRDVGVNKRQLVLVIDIQDGLFQLTRDTDPHLYKNSALAHAELGKTFDIPVILTTSTETGPTGPLFQEIADQYPEAPFIKREGEINAWDNAAFREAVTAANKTQIIIAGIATDVCTTFLALSLREAGYSVWANGEASGTYSTFVRDISNTRMEKAGIQVVSFFAIVGELMRDHRGDANGNYGAEKVNPLFTKYFPLLGILTRGHNAAVRNGTISPV</sequence>
<reference evidence="5" key="1">
    <citation type="submission" date="2019-06" db="EMBL/GenBank/DDBJ databases">
        <authorList>
            <person name="Broberg M."/>
        </authorList>
    </citation>
    <scope>NUCLEOTIDE SEQUENCE [LARGE SCALE GENOMIC DNA]</scope>
</reference>
<evidence type="ECO:0000256" key="2">
    <source>
        <dbReference type="SAM" id="SignalP"/>
    </source>
</evidence>
<reference evidence="4 5" key="2">
    <citation type="submission" date="2021-10" db="EMBL/GenBank/DDBJ databases">
        <authorList>
            <person name="Piombo E."/>
        </authorList>
    </citation>
    <scope>NUCLEOTIDE SEQUENCE [LARGE SCALE GENOMIC DNA]</scope>
</reference>
<dbReference type="InterPro" id="IPR036380">
    <property type="entry name" value="Isochorismatase-like_sf"/>
</dbReference>
<dbReference type="EMBL" id="CABFNO020001541">
    <property type="protein sequence ID" value="CAG9996897.1"/>
    <property type="molecule type" value="Genomic_DNA"/>
</dbReference>
<evidence type="ECO:0000313" key="4">
    <source>
        <dbReference type="EMBL" id="CAG9996897.1"/>
    </source>
</evidence>
<name>A0A9N9UUE1_9HYPO</name>
<accession>A0A9N9UUE1</accession>
<feature type="chain" id="PRO_5040335258" description="Isochorismatase-like domain-containing protein" evidence="2">
    <location>
        <begin position="18"/>
        <end position="250"/>
    </location>
</feature>
<gene>
    <name evidence="4" type="ORF">CBYS24578_00015969</name>
</gene>
<dbReference type="Proteomes" id="UP000754883">
    <property type="component" value="Unassembled WGS sequence"/>
</dbReference>
<dbReference type="PANTHER" id="PTHR43559:SF3">
    <property type="entry name" value="HYDROLASE YCAC-RELATED"/>
    <property type="match status" value="1"/>
</dbReference>
<protein>
    <recommendedName>
        <fullName evidence="3">Isochorismatase-like domain-containing protein</fullName>
    </recommendedName>
</protein>
<dbReference type="PANTHER" id="PTHR43559">
    <property type="entry name" value="HYDROLASE YCAC-RELATED"/>
    <property type="match status" value="1"/>
</dbReference>
<dbReference type="InterPro" id="IPR000868">
    <property type="entry name" value="Isochorismatase-like_dom"/>
</dbReference>
<dbReference type="InterPro" id="IPR053152">
    <property type="entry name" value="Hydrolase_YcaC-like"/>
</dbReference>
<dbReference type="Pfam" id="PF00857">
    <property type="entry name" value="Isochorismatase"/>
    <property type="match status" value="1"/>
</dbReference>
<comment type="similarity">
    <text evidence="1">Belongs to the isochorismatase family.</text>
</comment>
<evidence type="ECO:0000313" key="5">
    <source>
        <dbReference type="Proteomes" id="UP000754883"/>
    </source>
</evidence>
<keyword evidence="2" id="KW-0732">Signal</keyword>
<feature type="signal peptide" evidence="2">
    <location>
        <begin position="1"/>
        <end position="17"/>
    </location>
</feature>
<dbReference type="SUPFAM" id="SSF52499">
    <property type="entry name" value="Isochorismatase-like hydrolases"/>
    <property type="match status" value="1"/>
</dbReference>
<dbReference type="OrthoDB" id="167809at2759"/>
<keyword evidence="5" id="KW-1185">Reference proteome</keyword>
<dbReference type="Gene3D" id="3.40.50.850">
    <property type="entry name" value="Isochorismatase-like"/>
    <property type="match status" value="1"/>
</dbReference>
<evidence type="ECO:0000256" key="1">
    <source>
        <dbReference type="ARBA" id="ARBA00006336"/>
    </source>
</evidence>
<feature type="domain" description="Isochorismatase-like" evidence="3">
    <location>
        <begin position="45"/>
        <end position="195"/>
    </location>
</feature>
<organism evidence="4 5">
    <name type="scientific">Clonostachys byssicola</name>
    <dbReference type="NCBI Taxonomy" id="160290"/>
    <lineage>
        <taxon>Eukaryota</taxon>
        <taxon>Fungi</taxon>
        <taxon>Dikarya</taxon>
        <taxon>Ascomycota</taxon>
        <taxon>Pezizomycotina</taxon>
        <taxon>Sordariomycetes</taxon>
        <taxon>Hypocreomycetidae</taxon>
        <taxon>Hypocreales</taxon>
        <taxon>Bionectriaceae</taxon>
        <taxon>Clonostachys</taxon>
    </lineage>
</organism>
<evidence type="ECO:0000259" key="3">
    <source>
        <dbReference type="Pfam" id="PF00857"/>
    </source>
</evidence>
<comment type="caution">
    <text evidence="4">The sequence shown here is derived from an EMBL/GenBank/DDBJ whole genome shotgun (WGS) entry which is preliminary data.</text>
</comment>
<dbReference type="AlphaFoldDB" id="A0A9N9UUE1"/>